<proteinExistence type="inferred from homology"/>
<evidence type="ECO:0000256" key="1">
    <source>
        <dbReference type="ARBA" id="ARBA00022475"/>
    </source>
</evidence>
<evidence type="ECO:0000256" key="5">
    <source>
        <dbReference type="ARBA" id="ARBA00023239"/>
    </source>
</evidence>
<dbReference type="GO" id="GO:0071555">
    <property type="term" value="P:cell wall organization"/>
    <property type="evidence" value="ECO:0007669"/>
    <property type="project" value="UniProtKB-KW"/>
</dbReference>
<dbReference type="PANTHER" id="PTHR30518:SF2">
    <property type="entry name" value="ENDOLYTIC MUREIN TRANSGLYCOSYLASE"/>
    <property type="match status" value="1"/>
</dbReference>
<keyword evidence="1" id="KW-1003">Cell membrane</keyword>
<organism evidence="7">
    <name type="scientific">freshwater metagenome</name>
    <dbReference type="NCBI Taxonomy" id="449393"/>
    <lineage>
        <taxon>unclassified sequences</taxon>
        <taxon>metagenomes</taxon>
        <taxon>ecological metagenomes</taxon>
    </lineage>
</organism>
<dbReference type="HAMAP" id="MF_02065">
    <property type="entry name" value="MltG"/>
    <property type="match status" value="1"/>
</dbReference>
<evidence type="ECO:0000313" key="7">
    <source>
        <dbReference type="EMBL" id="CAB4336360.1"/>
    </source>
</evidence>
<dbReference type="NCBIfam" id="TIGR00247">
    <property type="entry name" value="endolytic transglycosylase MltG"/>
    <property type="match status" value="1"/>
</dbReference>
<dbReference type="GO" id="GO:0016829">
    <property type="term" value="F:lyase activity"/>
    <property type="evidence" value="ECO:0007669"/>
    <property type="project" value="UniProtKB-KW"/>
</dbReference>
<evidence type="ECO:0000256" key="2">
    <source>
        <dbReference type="ARBA" id="ARBA00022692"/>
    </source>
</evidence>
<dbReference type="AlphaFoldDB" id="A0A6J5Z7C4"/>
<reference evidence="7" key="1">
    <citation type="submission" date="2020-05" db="EMBL/GenBank/DDBJ databases">
        <authorList>
            <person name="Chiriac C."/>
            <person name="Salcher M."/>
            <person name="Ghai R."/>
            <person name="Kavagutti S V."/>
        </authorList>
    </citation>
    <scope>NUCLEOTIDE SEQUENCE</scope>
</reference>
<keyword evidence="4" id="KW-0472">Membrane</keyword>
<dbReference type="PANTHER" id="PTHR30518">
    <property type="entry name" value="ENDOLYTIC MUREIN TRANSGLYCOSYLASE"/>
    <property type="match status" value="1"/>
</dbReference>
<sequence length="331" mass="37027">MRSLIKPIAISIILTGLFVNLHNAFFLIDYRAKENIEKIDVVINSGDTGLEISRKLFEQGVVKTSKAFYRVALNEKRSAGISPGVHNLDRKISAHAALDQLLDKSRNRGILGFAEGLRAYEIVGILDKSNLLEGKASGLILPNKKYGTTNIEGFLFPAQYAFAPQTTVDEAISQMIERFEISATNSKLSEGYGDYSAYQTLIIASIAQAEGDKQDYAKIARVIYNRLKIDMPLQMNTTVEYAAKLRGQIRMSYKQLEINSKYNTYLNRGLPPSPIGSPGEDAMRAAVNPENGDWLYFITVKPQDTRFTNSFSQFNIWANEFRANEKAGLFK</sequence>
<dbReference type="Gene3D" id="3.30.1490.480">
    <property type="entry name" value="Endolytic murein transglycosylase"/>
    <property type="match status" value="1"/>
</dbReference>
<keyword evidence="3" id="KW-1133">Transmembrane helix</keyword>
<name>A0A6J5Z7C4_9ZZZZ</name>
<dbReference type="Pfam" id="PF02618">
    <property type="entry name" value="YceG"/>
    <property type="match status" value="1"/>
</dbReference>
<evidence type="ECO:0000256" key="6">
    <source>
        <dbReference type="ARBA" id="ARBA00023316"/>
    </source>
</evidence>
<keyword evidence="2" id="KW-0812">Transmembrane</keyword>
<protein>
    <submittedName>
        <fullName evidence="7">Unannotated protein</fullName>
    </submittedName>
</protein>
<gene>
    <name evidence="7" type="ORF">UFOPK4171_00398</name>
</gene>
<keyword evidence="5" id="KW-0456">Lyase</keyword>
<evidence type="ECO:0000256" key="3">
    <source>
        <dbReference type="ARBA" id="ARBA00022989"/>
    </source>
</evidence>
<keyword evidence="6" id="KW-0961">Cell wall biogenesis/degradation</keyword>
<dbReference type="EMBL" id="CAESAM010000021">
    <property type="protein sequence ID" value="CAB4336360.1"/>
    <property type="molecule type" value="Genomic_DNA"/>
</dbReference>
<dbReference type="InterPro" id="IPR003770">
    <property type="entry name" value="MLTG-like"/>
</dbReference>
<accession>A0A6J5Z7C4</accession>
<evidence type="ECO:0000256" key="4">
    <source>
        <dbReference type="ARBA" id="ARBA00023136"/>
    </source>
</evidence>